<name>A0A7G9S9D5_9SPHN</name>
<evidence type="ECO:0000313" key="3">
    <source>
        <dbReference type="Proteomes" id="UP000515955"/>
    </source>
</evidence>
<dbReference type="KEGG" id="srhi:H9L12_09010"/>
<dbReference type="Gene3D" id="3.40.710.10">
    <property type="entry name" value="DD-peptidase/beta-lactamase superfamily"/>
    <property type="match status" value="1"/>
</dbReference>
<evidence type="ECO:0000259" key="1">
    <source>
        <dbReference type="Pfam" id="PF00144"/>
    </source>
</evidence>
<dbReference type="RefSeq" id="WP_187541460.1">
    <property type="nucleotide sequence ID" value="NZ_CP060717.1"/>
</dbReference>
<dbReference type="PANTHER" id="PTHR46825">
    <property type="entry name" value="D-ALANYL-D-ALANINE-CARBOXYPEPTIDASE/ENDOPEPTIDASE AMPH"/>
    <property type="match status" value="1"/>
</dbReference>
<accession>A0A7G9S9D5</accession>
<protein>
    <submittedName>
        <fullName evidence="2">Serine hydrolase</fullName>
    </submittedName>
</protein>
<proteinExistence type="predicted"/>
<evidence type="ECO:0000313" key="2">
    <source>
        <dbReference type="EMBL" id="QNN64460.1"/>
    </source>
</evidence>
<gene>
    <name evidence="2" type="ORF">H9L12_09010</name>
</gene>
<dbReference type="PROSITE" id="PS51318">
    <property type="entry name" value="TAT"/>
    <property type="match status" value="1"/>
</dbReference>
<keyword evidence="2" id="KW-0378">Hydrolase</keyword>
<feature type="domain" description="Beta-lactamase-related" evidence="1">
    <location>
        <begin position="51"/>
        <end position="355"/>
    </location>
</feature>
<dbReference type="AlphaFoldDB" id="A0A7G9S9D5"/>
<dbReference type="Proteomes" id="UP000515955">
    <property type="component" value="Chromosome"/>
</dbReference>
<dbReference type="SUPFAM" id="SSF56601">
    <property type="entry name" value="beta-lactamase/transpeptidase-like"/>
    <property type="match status" value="1"/>
</dbReference>
<dbReference type="Pfam" id="PF00144">
    <property type="entry name" value="Beta-lactamase"/>
    <property type="match status" value="1"/>
</dbReference>
<reference evidence="2 3" key="1">
    <citation type="submission" date="2020-08" db="EMBL/GenBank/DDBJ databases">
        <title>Genome sequence of Sphingomonas rhizophila KACC 19189T.</title>
        <authorList>
            <person name="Hyun D.-W."/>
            <person name="Bae J.-W."/>
        </authorList>
    </citation>
    <scope>NUCLEOTIDE SEQUENCE [LARGE SCALE GENOMIC DNA]</scope>
    <source>
        <strain evidence="2 3">KACC 19189</strain>
    </source>
</reference>
<dbReference type="InterPro" id="IPR050491">
    <property type="entry name" value="AmpC-like"/>
</dbReference>
<dbReference type="EMBL" id="CP060717">
    <property type="protein sequence ID" value="QNN64460.1"/>
    <property type="molecule type" value="Genomic_DNA"/>
</dbReference>
<dbReference type="InterPro" id="IPR006311">
    <property type="entry name" value="TAT_signal"/>
</dbReference>
<dbReference type="InterPro" id="IPR001466">
    <property type="entry name" value="Beta-lactam-related"/>
</dbReference>
<dbReference type="PANTHER" id="PTHR46825:SF7">
    <property type="entry name" value="D-ALANYL-D-ALANINE CARBOXYPEPTIDASE"/>
    <property type="match status" value="1"/>
</dbReference>
<dbReference type="GO" id="GO:0016787">
    <property type="term" value="F:hydrolase activity"/>
    <property type="evidence" value="ECO:0007669"/>
    <property type="project" value="UniProtKB-KW"/>
</dbReference>
<dbReference type="InterPro" id="IPR012338">
    <property type="entry name" value="Beta-lactam/transpept-like"/>
</dbReference>
<keyword evidence="3" id="KW-1185">Reference proteome</keyword>
<sequence length="557" mass="59155">MLHVSRRHLLGGITAATTLHPSLTRAATAAPPPALAAAIAAIRAHAEAHRRYLGVPGLAVALTAPGLPAYEILVGSTDLSGRRPVDGRTLFQVGSITKLMVGAVVHQLASEGKLSLASDARSLLPGVPWPSGAPITIQQLLDHTSGLPGNAPTFPGDGPLWRGSAPGSHWLYSNTGYGLIGSIIERIEKAPMASVLRRRIFAPLGMSGARGAILWADRRDYIQGYQPLDLDQVYVPGDPLGPAPWVDVTFAAGSVAAPTADMALLMRSIAAAANGRGGLGLSPAAGKAFVAHAVPSEEKRTYGNGLMHVADGTRQLLHHTGGMPSFSSSFHLDVPSEIGAYASVPIGYPAGYRPRLLTLYAVQALRAAVTRTPVPKAPTLQRPTIDSTDFVGTYTFPGSGETLRITAGSRGPLFQSGQARGELISLGKDMFATQAPGWSRWAMTMVRKGDQVVAIEHGSRTFVRDGAVHPVAPSDPALARFAGRFVFDSPWGGTIEIVERGGKLWLGGYDAMTRIGDNLYRLGEQSWSPERIRFTHFAEGRPATIYVSGERYDRRDI</sequence>
<organism evidence="2 3">
    <name type="scientific">Sphingomonas rhizophila</name>
    <dbReference type="NCBI Taxonomy" id="2071607"/>
    <lineage>
        <taxon>Bacteria</taxon>
        <taxon>Pseudomonadati</taxon>
        <taxon>Pseudomonadota</taxon>
        <taxon>Alphaproteobacteria</taxon>
        <taxon>Sphingomonadales</taxon>
        <taxon>Sphingomonadaceae</taxon>
        <taxon>Sphingomonas</taxon>
    </lineage>
</organism>